<dbReference type="GO" id="GO:0003713">
    <property type="term" value="F:transcription coactivator activity"/>
    <property type="evidence" value="ECO:0007669"/>
    <property type="project" value="TreeGrafter"/>
</dbReference>
<evidence type="ECO:0000256" key="2">
    <source>
        <dbReference type="ARBA" id="ARBA00022679"/>
    </source>
</evidence>
<organism evidence="8">
    <name type="scientific">Stegastes partitus</name>
    <name type="common">bicolor damselfish</name>
    <dbReference type="NCBI Taxonomy" id="144197"/>
    <lineage>
        <taxon>Eukaryota</taxon>
        <taxon>Metazoa</taxon>
        <taxon>Chordata</taxon>
        <taxon>Craniata</taxon>
        <taxon>Vertebrata</taxon>
        <taxon>Euteleostomi</taxon>
        <taxon>Actinopterygii</taxon>
        <taxon>Neopterygii</taxon>
        <taxon>Teleostei</taxon>
        <taxon>Neoteleostei</taxon>
        <taxon>Acanthomorphata</taxon>
        <taxon>Ovalentaria</taxon>
        <taxon>Pomacentridae</taxon>
        <taxon>Stegastes</taxon>
    </lineage>
</organism>
<dbReference type="InterPro" id="IPR017441">
    <property type="entry name" value="Protein_kinase_ATP_BS"/>
</dbReference>
<dbReference type="GO" id="GO:0007224">
    <property type="term" value="P:smoothened signaling pathway"/>
    <property type="evidence" value="ECO:0007669"/>
    <property type="project" value="TreeGrafter"/>
</dbReference>
<evidence type="ECO:0000259" key="7">
    <source>
        <dbReference type="PROSITE" id="PS50011"/>
    </source>
</evidence>
<dbReference type="GO" id="GO:0005737">
    <property type="term" value="C:cytoplasm"/>
    <property type="evidence" value="ECO:0007669"/>
    <property type="project" value="TreeGrafter"/>
</dbReference>
<feature type="domain" description="Protein kinase" evidence="7">
    <location>
        <begin position="46"/>
        <end position="294"/>
    </location>
</feature>
<evidence type="ECO:0000256" key="6">
    <source>
        <dbReference type="PROSITE-ProRule" id="PRU10141"/>
    </source>
</evidence>
<accession>A0A3B5A7Y0</accession>
<protein>
    <recommendedName>
        <fullName evidence="7">Protein kinase domain-containing protein</fullName>
    </recommendedName>
</protein>
<sequence length="344" mass="39466">MCEFVVVEKNQEPLSKFYHLTLVFKMDDNYHCIATGTEIFSSSSRYIIEDVIGKGAFALVARCHKSDTKKAVAVKIMKNTHMQQALAEEAVLTELKAFDPDRFNFIRWETSFSFRDLLCQEFELLDCSLRKFMMMRQPSTLSLTEIRPILQQLATALNVLKSLGISHTDLHPENIMLVNHVQLPLKVKIIDFGLSGHTSQLQQGTYKQPRWYRAPETILGLPCDEAIDMWSLGCIAYDILSFVTQTHGQLPESTGCILNRKADLECFVALVKQMLEVDSSKRIKPCQMLEHPFITLGHWRSLNSSNYVRSTDLGRRQGTPWTGHQNTFIYLLIIYPNTIHNIYK</sequence>
<evidence type="ECO:0000256" key="1">
    <source>
        <dbReference type="ARBA" id="ARBA00022527"/>
    </source>
</evidence>
<dbReference type="SUPFAM" id="SSF56112">
    <property type="entry name" value="Protein kinase-like (PK-like)"/>
    <property type="match status" value="1"/>
</dbReference>
<keyword evidence="5 6" id="KW-0067">ATP-binding</keyword>
<evidence type="ECO:0000256" key="3">
    <source>
        <dbReference type="ARBA" id="ARBA00022741"/>
    </source>
</evidence>
<dbReference type="GO" id="GO:0046332">
    <property type="term" value="F:SMAD binding"/>
    <property type="evidence" value="ECO:0007669"/>
    <property type="project" value="TreeGrafter"/>
</dbReference>
<feature type="binding site" evidence="6">
    <location>
        <position position="75"/>
    </location>
    <ligand>
        <name>ATP</name>
        <dbReference type="ChEBI" id="CHEBI:30616"/>
    </ligand>
</feature>
<evidence type="ECO:0000256" key="5">
    <source>
        <dbReference type="ARBA" id="ARBA00022840"/>
    </source>
</evidence>
<dbReference type="GO" id="GO:0005524">
    <property type="term" value="F:ATP binding"/>
    <property type="evidence" value="ECO:0007669"/>
    <property type="project" value="UniProtKB-UniRule"/>
</dbReference>
<dbReference type="GeneTree" id="ENSGT00940000155356"/>
<dbReference type="GO" id="GO:0045944">
    <property type="term" value="P:positive regulation of transcription by RNA polymerase II"/>
    <property type="evidence" value="ECO:0007669"/>
    <property type="project" value="TreeGrafter"/>
</dbReference>
<name>A0A3B5A7Y0_9TELE</name>
<evidence type="ECO:0000256" key="4">
    <source>
        <dbReference type="ARBA" id="ARBA00022777"/>
    </source>
</evidence>
<dbReference type="InterPro" id="IPR000719">
    <property type="entry name" value="Prot_kinase_dom"/>
</dbReference>
<keyword evidence="4" id="KW-0418">Kinase</keyword>
<dbReference type="Gene3D" id="3.30.200.20">
    <property type="entry name" value="Phosphorylase Kinase, domain 1"/>
    <property type="match status" value="1"/>
</dbReference>
<dbReference type="InterPro" id="IPR011009">
    <property type="entry name" value="Kinase-like_dom_sf"/>
</dbReference>
<dbReference type="Ensembl" id="ENSSPAT00000017139.1">
    <property type="protein sequence ID" value="ENSSPAP00000016875.1"/>
    <property type="gene ID" value="ENSSPAG00000012727.1"/>
</dbReference>
<dbReference type="PANTHER" id="PTHR24058:SF53">
    <property type="entry name" value="HOMEODOMAIN-INTERACTING PROTEIN KINASE 2"/>
    <property type="match status" value="1"/>
</dbReference>
<dbReference type="GO" id="GO:0016605">
    <property type="term" value="C:PML body"/>
    <property type="evidence" value="ECO:0007669"/>
    <property type="project" value="TreeGrafter"/>
</dbReference>
<dbReference type="Pfam" id="PF00069">
    <property type="entry name" value="Pkinase"/>
    <property type="match status" value="1"/>
</dbReference>
<dbReference type="PROSITE" id="PS00107">
    <property type="entry name" value="PROTEIN_KINASE_ATP"/>
    <property type="match status" value="1"/>
</dbReference>
<dbReference type="GO" id="GO:0004713">
    <property type="term" value="F:protein tyrosine kinase activity"/>
    <property type="evidence" value="ECO:0007669"/>
    <property type="project" value="TreeGrafter"/>
</dbReference>
<evidence type="ECO:0000313" key="8">
    <source>
        <dbReference type="Ensembl" id="ENSSPAP00000016875.1"/>
    </source>
</evidence>
<keyword evidence="2" id="KW-0808">Transferase</keyword>
<keyword evidence="1" id="KW-0723">Serine/threonine-protein kinase</keyword>
<dbReference type="AlphaFoldDB" id="A0A3B5A7Y0"/>
<keyword evidence="3 6" id="KW-0547">Nucleotide-binding</keyword>
<dbReference type="GO" id="GO:0042771">
    <property type="term" value="P:intrinsic apoptotic signaling pathway in response to DNA damage by p53 class mediator"/>
    <property type="evidence" value="ECO:0007669"/>
    <property type="project" value="TreeGrafter"/>
</dbReference>
<dbReference type="STRING" id="144197.ENSSPAP00000016875"/>
<dbReference type="PANTHER" id="PTHR24058">
    <property type="entry name" value="DUAL SPECIFICITY PROTEIN KINASE"/>
    <property type="match status" value="1"/>
</dbReference>
<dbReference type="Gene3D" id="1.10.510.10">
    <property type="entry name" value="Transferase(Phosphotransferase) domain 1"/>
    <property type="match status" value="1"/>
</dbReference>
<dbReference type="PROSITE" id="PS50011">
    <property type="entry name" value="PROTEIN_KINASE_DOM"/>
    <property type="match status" value="1"/>
</dbReference>
<dbReference type="GO" id="GO:0004674">
    <property type="term" value="F:protein serine/threonine kinase activity"/>
    <property type="evidence" value="ECO:0007669"/>
    <property type="project" value="UniProtKB-KW"/>
</dbReference>
<reference evidence="8" key="1">
    <citation type="submission" date="2023-09" db="UniProtKB">
        <authorList>
            <consortium name="Ensembl"/>
        </authorList>
    </citation>
    <scope>IDENTIFICATION</scope>
</reference>
<proteinExistence type="predicted"/>
<dbReference type="GO" id="GO:0003714">
    <property type="term" value="F:transcription corepressor activity"/>
    <property type="evidence" value="ECO:0007669"/>
    <property type="project" value="TreeGrafter"/>
</dbReference>
<dbReference type="InterPro" id="IPR050494">
    <property type="entry name" value="Ser_Thr_dual-spec_kinase"/>
</dbReference>